<evidence type="ECO:0000256" key="2">
    <source>
        <dbReference type="SAM" id="MobiDB-lite"/>
    </source>
</evidence>
<dbReference type="Pfam" id="PF00263">
    <property type="entry name" value="Secretin"/>
    <property type="match status" value="1"/>
</dbReference>
<keyword evidence="3" id="KW-0732">Signal</keyword>
<proteinExistence type="inferred from homology"/>
<dbReference type="InterPro" id="IPR004846">
    <property type="entry name" value="T2SS/T3SS_dom"/>
</dbReference>
<dbReference type="Proteomes" id="UP000179344">
    <property type="component" value="Unassembled WGS sequence"/>
</dbReference>
<sequence>MRISRCVRGLLLVGLACAGAGAASAADDEIRVLPLKHRTAEEVIPLLRPLLAPGDALTGTDYRLIVRTSDKNLKEIERVLAQIDAARRTLRITVRQTLADEHATERHELSGTARAGKARVTVPENPAAGDEGLTVTAGGESGGLRYRTRRTETAARGDNTHTIAVLDGQRAFVRLGQAVPYVRVTPGASGRGAPATVVEERNVTAGVDVLPRVRGERVMLEITPRLSRLEDLKTGTMSVQELTTTVTARLGEWIDLGEILGADNLAGRAILESVGSESGERRMILLKVEENK</sequence>
<dbReference type="InterPro" id="IPR038591">
    <property type="entry name" value="NolW-like_sf"/>
</dbReference>
<accession>A0A1F6TEC1</accession>
<evidence type="ECO:0000313" key="5">
    <source>
        <dbReference type="EMBL" id="OGI43442.1"/>
    </source>
</evidence>
<evidence type="ECO:0000256" key="1">
    <source>
        <dbReference type="RuleBase" id="RU004003"/>
    </source>
</evidence>
<feature type="region of interest" description="Disordered" evidence="2">
    <location>
        <begin position="123"/>
        <end position="147"/>
    </location>
</feature>
<evidence type="ECO:0000259" key="4">
    <source>
        <dbReference type="Pfam" id="PF00263"/>
    </source>
</evidence>
<name>A0A1F6TEC1_9PROT</name>
<dbReference type="EMBL" id="MFST01000118">
    <property type="protein sequence ID" value="OGI43442.1"/>
    <property type="molecule type" value="Genomic_DNA"/>
</dbReference>
<comment type="caution">
    <text evidence="5">The sequence shown here is derived from an EMBL/GenBank/DDBJ whole genome shotgun (WGS) entry which is preliminary data.</text>
</comment>
<protein>
    <recommendedName>
        <fullName evidence="4">Type II/III secretion system secretin-like domain-containing protein</fullName>
    </recommendedName>
</protein>
<feature type="signal peptide" evidence="3">
    <location>
        <begin position="1"/>
        <end position="25"/>
    </location>
</feature>
<evidence type="ECO:0000313" key="6">
    <source>
        <dbReference type="Proteomes" id="UP000179344"/>
    </source>
</evidence>
<reference evidence="5 6" key="1">
    <citation type="journal article" date="2016" name="Nat. Commun.">
        <title>Thousands of microbial genomes shed light on interconnected biogeochemical processes in an aquifer system.</title>
        <authorList>
            <person name="Anantharaman K."/>
            <person name="Brown C.T."/>
            <person name="Hug L.A."/>
            <person name="Sharon I."/>
            <person name="Castelle C.J."/>
            <person name="Probst A.J."/>
            <person name="Thomas B.C."/>
            <person name="Singh A."/>
            <person name="Wilkins M.J."/>
            <person name="Karaoz U."/>
            <person name="Brodie E.L."/>
            <person name="Williams K.H."/>
            <person name="Hubbard S.S."/>
            <person name="Banfield J.F."/>
        </authorList>
    </citation>
    <scope>NUCLEOTIDE SEQUENCE [LARGE SCALE GENOMIC DNA]</scope>
</reference>
<organism evidence="5 6">
    <name type="scientific">Candidatus Muproteobacteria bacterium RBG_16_65_31</name>
    <dbReference type="NCBI Taxonomy" id="1817759"/>
    <lineage>
        <taxon>Bacteria</taxon>
        <taxon>Pseudomonadati</taxon>
        <taxon>Pseudomonadota</taxon>
        <taxon>Candidatus Muproteobacteria</taxon>
    </lineage>
</organism>
<feature type="chain" id="PRO_5009225525" description="Type II/III secretion system secretin-like domain-containing protein" evidence="3">
    <location>
        <begin position="26"/>
        <end position="292"/>
    </location>
</feature>
<dbReference type="Gene3D" id="3.30.1370.120">
    <property type="match status" value="1"/>
</dbReference>
<evidence type="ECO:0000256" key="3">
    <source>
        <dbReference type="SAM" id="SignalP"/>
    </source>
</evidence>
<gene>
    <name evidence="5" type="ORF">A2V92_00890</name>
</gene>
<dbReference type="AlphaFoldDB" id="A0A1F6TEC1"/>
<feature type="domain" description="Type II/III secretion system secretin-like" evidence="4">
    <location>
        <begin position="160"/>
        <end position="257"/>
    </location>
</feature>
<comment type="similarity">
    <text evidence="1">Belongs to the bacterial secretin family.</text>
</comment>
<dbReference type="GO" id="GO:0009306">
    <property type="term" value="P:protein secretion"/>
    <property type="evidence" value="ECO:0007669"/>
    <property type="project" value="InterPro"/>
</dbReference>